<dbReference type="SUPFAM" id="SSF48371">
    <property type="entry name" value="ARM repeat"/>
    <property type="match status" value="1"/>
</dbReference>
<dbReference type="SUPFAM" id="SSF103473">
    <property type="entry name" value="MFS general substrate transporter"/>
    <property type="match status" value="1"/>
</dbReference>
<dbReference type="GO" id="GO:0005471">
    <property type="term" value="F:ATP:ADP antiporter activity"/>
    <property type="evidence" value="ECO:0007669"/>
    <property type="project" value="InterPro"/>
</dbReference>
<feature type="transmembrane region" description="Helical" evidence="8">
    <location>
        <begin position="295"/>
        <end position="319"/>
    </location>
</feature>
<dbReference type="eggNOG" id="COG1413">
    <property type="taxonomic scope" value="Bacteria"/>
</dbReference>
<keyword evidence="6 8" id="KW-1133">Transmembrane helix</keyword>
<dbReference type="Pfam" id="PF03219">
    <property type="entry name" value="TLC"/>
    <property type="match status" value="2"/>
</dbReference>
<evidence type="ECO:0000256" key="6">
    <source>
        <dbReference type="ARBA" id="ARBA00022989"/>
    </source>
</evidence>
<feature type="transmembrane region" description="Helical" evidence="8">
    <location>
        <begin position="179"/>
        <end position="198"/>
    </location>
</feature>
<dbReference type="PANTHER" id="PTHR43596:SF1">
    <property type="entry name" value="ADP,ATP CARRIER PROTEIN"/>
    <property type="match status" value="1"/>
</dbReference>
<feature type="transmembrane region" description="Helical" evidence="8">
    <location>
        <begin position="148"/>
        <end position="167"/>
    </location>
</feature>
<evidence type="ECO:0000256" key="2">
    <source>
        <dbReference type="ARBA" id="ARBA00022448"/>
    </source>
</evidence>
<dbReference type="STRING" id="216432.CA2559_09318"/>
<dbReference type="InterPro" id="IPR036259">
    <property type="entry name" value="MFS_trans_sf"/>
</dbReference>
<evidence type="ECO:0000256" key="8">
    <source>
        <dbReference type="RuleBase" id="RU363121"/>
    </source>
</evidence>
<dbReference type="EMBL" id="CP002046">
    <property type="protein sequence ID" value="EAP86222.1"/>
    <property type="molecule type" value="Genomic_DNA"/>
</dbReference>
<dbReference type="OrthoDB" id="1132709at2"/>
<accession>A3U8T6</accession>
<evidence type="ECO:0000313" key="9">
    <source>
        <dbReference type="EMBL" id="EAP86222.1"/>
    </source>
</evidence>
<reference evidence="9 10" key="1">
    <citation type="journal article" date="2010" name="J. Bacteriol.">
        <title>The complete genome sequence of Croceibacter atlanticus HTCC2559T.</title>
        <authorList>
            <person name="Oh H.M."/>
            <person name="Kang I."/>
            <person name="Ferriera S."/>
            <person name="Giovannoni S.J."/>
            <person name="Cho J.C."/>
        </authorList>
    </citation>
    <scope>NUCLEOTIDE SEQUENCE [LARGE SCALE GENOMIC DNA]</scope>
    <source>
        <strain evidence="10">ATCC BAA-628 / HTCC2559 / KCTC 12090</strain>
    </source>
</reference>
<name>A3U8T6_CROAH</name>
<dbReference type="PANTHER" id="PTHR43596">
    <property type="entry name" value="ADP,ATP CARRIER PROTEIN"/>
    <property type="match status" value="1"/>
</dbReference>
<dbReference type="GO" id="GO:0005524">
    <property type="term" value="F:ATP binding"/>
    <property type="evidence" value="ECO:0007669"/>
    <property type="project" value="UniProtKB-KW"/>
</dbReference>
<dbReference type="CDD" id="cd06174">
    <property type="entry name" value="MFS"/>
    <property type="match status" value="1"/>
</dbReference>
<sequence length="939" mass="107046">MKIKQFFLKTFGIRSGEFAVSLLLQLYVFIIISTLLIVKPTVNALFLSELTSEALPYAFLLVALVAVATSFFYNKALKHFPLNQIITVTILVSSLVFISLKIILSLKFFAEWLLYIYYVWVALFALLTTSQFWLLANLVFNIRQAKRLFGFIGAGAITGGIVGGYLTTLLAPKIGNENLILIAAVLILACIPILNFIWNRHVKKLGFFRQKQRSEYSKDTSFKLVLKSKHLTYIAGIIGLGVLMAKLVDYLFSDLAYRKIPDSDELASFFGFWFSTFNVISLGIQLFFTRRVLNFLGVTTSLLLLPIGIGVAAVLFLVFPELWVVIIIKAIDGSFKQSVNKASTELLYLPVSNDLKKKTKAFIDVVVDSIATGIAGCLLIFVIRGLKLPTIYVTLIILILIVVWVIVIFKVRKSYYNAFRSNLLSFAEKTSSTTPKKVTKATKETVIEVLEKGEDSEILYMLKRINSISDKRLKTLVIQLLHHKNPRIQAEAISNLYHLDKGTAIVEVEKLVHSKNDYVVFSAMEYLLTHTYVNNLKIFNSYLNHDDPYISSVALLCLSKESRDNASIGRQYDLHNRLEQAIINLNLPSEHHRTEETIELLRAVGYSHDPKYYSFITAHFNNRDERVVLAAIRAAGDSAAAVFINYLLDFLLLKKYREEAMEALFKFGPQMIKTLRIMLHKGSVAENAKQFIPAIMAKFETQSAVDELFKLLRHKDIVLRLESAKALNKIKNNKPKLTFSKRRIVRRLLTECKMYQETLSAMSLQKQISSRFEDQNNFDYDLDEFSARQSLIDLLDRRLENGLEQIFQLLGLRYQQKDIDIAYQGIISEKKDMQANAIEFLDTLLTPNLKSTLLPIVENTTLVASNDVSDTMLSDIPSEYTCFKRLLKGRDLKIKLAVLYLLKHLNDKRYLKLVKPLINHHHKKIRTFAIQAKDNLQSL</sequence>
<evidence type="ECO:0000256" key="7">
    <source>
        <dbReference type="ARBA" id="ARBA00023136"/>
    </source>
</evidence>
<dbReference type="InterPro" id="IPR011989">
    <property type="entry name" value="ARM-like"/>
</dbReference>
<keyword evidence="7 8" id="KW-0472">Membrane</keyword>
<dbReference type="KEGG" id="cat:CA2559_09318"/>
<dbReference type="InterPro" id="IPR004667">
    <property type="entry name" value="ADP_ATP_car_bac_type"/>
</dbReference>
<gene>
    <name evidence="9" type="ordered locus">CA2559_09318</name>
</gene>
<proteinExistence type="inferred from homology"/>
<dbReference type="InterPro" id="IPR016024">
    <property type="entry name" value="ARM-type_fold"/>
</dbReference>
<keyword evidence="10" id="KW-1185">Reference proteome</keyword>
<dbReference type="RefSeq" id="WP_013187607.1">
    <property type="nucleotide sequence ID" value="NC_014230.1"/>
</dbReference>
<keyword evidence="5 8" id="KW-0067">ATP-binding</keyword>
<comment type="similarity">
    <text evidence="8">Belongs to the ADP/ATP translocase tlc family.</text>
</comment>
<keyword evidence="4 8" id="KW-0547">Nucleotide-binding</keyword>
<keyword evidence="3 8" id="KW-0812">Transmembrane</keyword>
<dbReference type="GO" id="GO:0016020">
    <property type="term" value="C:membrane"/>
    <property type="evidence" value="ECO:0007669"/>
    <property type="project" value="UniProtKB-SubCell"/>
</dbReference>
<dbReference type="Proteomes" id="UP000002297">
    <property type="component" value="Chromosome"/>
</dbReference>
<evidence type="ECO:0000256" key="4">
    <source>
        <dbReference type="ARBA" id="ARBA00022741"/>
    </source>
</evidence>
<organism evidence="9 10">
    <name type="scientific">Croceibacter atlanticus (strain ATCC BAA-628 / JCM 21780 / CIP 108009 / IAM 15332 / KCTC 12090 / HTCC2559)</name>
    <dbReference type="NCBI Taxonomy" id="216432"/>
    <lineage>
        <taxon>Bacteria</taxon>
        <taxon>Pseudomonadati</taxon>
        <taxon>Bacteroidota</taxon>
        <taxon>Flavobacteriia</taxon>
        <taxon>Flavobacteriales</taxon>
        <taxon>Flavobacteriaceae</taxon>
        <taxon>Croceibacter</taxon>
    </lineage>
</organism>
<dbReference type="eggNOG" id="COG3202">
    <property type="taxonomic scope" value="Bacteria"/>
</dbReference>
<feature type="transmembrane region" description="Helical" evidence="8">
    <location>
        <begin position="54"/>
        <end position="73"/>
    </location>
</feature>
<evidence type="ECO:0000256" key="5">
    <source>
        <dbReference type="ARBA" id="ARBA00022840"/>
    </source>
</evidence>
<keyword evidence="2 8" id="KW-0813">Transport</keyword>
<evidence type="ECO:0000256" key="3">
    <source>
        <dbReference type="ARBA" id="ARBA00022692"/>
    </source>
</evidence>
<feature type="transmembrane region" description="Helical" evidence="8">
    <location>
        <begin position="115"/>
        <end position="136"/>
    </location>
</feature>
<feature type="transmembrane region" description="Helical" evidence="8">
    <location>
        <begin position="85"/>
        <end position="109"/>
    </location>
</feature>
<dbReference type="GeneID" id="89453608"/>
<feature type="transmembrane region" description="Helical" evidence="8">
    <location>
        <begin position="231"/>
        <end position="248"/>
    </location>
</feature>
<evidence type="ECO:0000313" key="10">
    <source>
        <dbReference type="Proteomes" id="UP000002297"/>
    </source>
</evidence>
<feature type="transmembrane region" description="Helical" evidence="8">
    <location>
        <begin position="268"/>
        <end position="288"/>
    </location>
</feature>
<dbReference type="HOGENOM" id="CLU_310337_0_0_10"/>
<feature type="transmembrane region" description="Helical" evidence="8">
    <location>
        <begin position="390"/>
        <end position="409"/>
    </location>
</feature>
<dbReference type="Gene3D" id="1.25.10.10">
    <property type="entry name" value="Leucine-rich Repeat Variant"/>
    <property type="match status" value="1"/>
</dbReference>
<feature type="transmembrane region" description="Helical" evidence="8">
    <location>
        <begin position="20"/>
        <end position="42"/>
    </location>
</feature>
<feature type="transmembrane region" description="Helical" evidence="8">
    <location>
        <begin position="361"/>
        <end position="383"/>
    </location>
</feature>
<protein>
    <recommendedName>
        <fullName evidence="8">ADP,ATP carrier protein</fullName>
    </recommendedName>
</protein>
<evidence type="ECO:0000256" key="1">
    <source>
        <dbReference type="ARBA" id="ARBA00004141"/>
    </source>
</evidence>
<dbReference type="AlphaFoldDB" id="A3U8T6"/>
<comment type="subcellular location">
    <subcellularLocation>
        <location evidence="1 8">Membrane</location>
        <topology evidence="1 8">Multi-pass membrane protein</topology>
    </subcellularLocation>
</comment>